<dbReference type="GO" id="GO:0004553">
    <property type="term" value="F:hydrolase activity, hydrolyzing O-glycosyl compounds"/>
    <property type="evidence" value="ECO:0007669"/>
    <property type="project" value="InterPro"/>
</dbReference>
<reference evidence="4" key="1">
    <citation type="submission" date="2019-08" db="EMBL/GenBank/DDBJ databases">
        <authorList>
            <person name="Kucharzyk K."/>
            <person name="Murdoch R.W."/>
            <person name="Higgins S."/>
            <person name="Loffler F."/>
        </authorList>
    </citation>
    <scope>NUCLEOTIDE SEQUENCE</scope>
</reference>
<proteinExistence type="inferred from homology"/>
<dbReference type="InterPro" id="IPR026891">
    <property type="entry name" value="Fn3-like"/>
</dbReference>
<dbReference type="PRINTS" id="PR00133">
    <property type="entry name" value="GLHYDRLASE3"/>
</dbReference>
<dbReference type="Gene3D" id="3.40.50.1700">
    <property type="entry name" value="Glycoside hydrolase family 3 C-terminal domain"/>
    <property type="match status" value="1"/>
</dbReference>
<dbReference type="InterPro" id="IPR050288">
    <property type="entry name" value="Cellulose_deg_GH3"/>
</dbReference>
<evidence type="ECO:0000313" key="4">
    <source>
        <dbReference type="EMBL" id="MPM05322.1"/>
    </source>
</evidence>
<dbReference type="Pfam" id="PF00933">
    <property type="entry name" value="Glyco_hydro_3"/>
    <property type="match status" value="1"/>
</dbReference>
<dbReference type="SUPFAM" id="SSF51445">
    <property type="entry name" value="(Trans)glycosidases"/>
    <property type="match status" value="1"/>
</dbReference>
<evidence type="ECO:0000259" key="3">
    <source>
        <dbReference type="SMART" id="SM01217"/>
    </source>
</evidence>
<dbReference type="GO" id="GO:0005975">
    <property type="term" value="P:carbohydrate metabolic process"/>
    <property type="evidence" value="ECO:0007669"/>
    <property type="project" value="InterPro"/>
</dbReference>
<gene>
    <name evidence="4" type="ORF">SDC9_51610</name>
</gene>
<accession>A0A644WNI6</accession>
<feature type="domain" description="Fibronectin type III-like" evidence="3">
    <location>
        <begin position="364"/>
        <end position="436"/>
    </location>
</feature>
<dbReference type="InterPro" id="IPR036881">
    <property type="entry name" value="Glyco_hydro_3_C_sf"/>
</dbReference>
<protein>
    <recommendedName>
        <fullName evidence="3">Fibronectin type III-like domain-containing protein</fullName>
    </recommendedName>
</protein>
<name>A0A644WNI6_9ZZZZ</name>
<comment type="caution">
    <text evidence="4">The sequence shown here is derived from an EMBL/GenBank/DDBJ whole genome shotgun (WGS) entry which is preliminary data.</text>
</comment>
<dbReference type="AlphaFoldDB" id="A0A644WNI6"/>
<dbReference type="InterPro" id="IPR017853">
    <property type="entry name" value="GH"/>
</dbReference>
<sequence length="822" mass="90589">MPKQRSFSILGKKRAKIDYSKADLATFASSRRLSEEIAAESAVLLKNDDGFLPIPPGPVNVFGVLGAEPHFGGGGSGRYDRKTCIDLNDALCGAGFTTNRTLFCLYKNWAIMKKISQREPKKLFFDQTSGIGAVKAMLVSPVTRELPQKALSAAVMREAQALSNVAIVVLGRGGSEQHDYAARELALTPEERAMLDRVCGAFERVVVLINSATMMELGFLSEYPQIKSALFFGLPGQCGLRAVARILCGEISPSGRLADTAFYRITDIPAVCNSGSFSYRQTRHKLLEEKRHLLFYKEDIYVGYRYTETFLHEDTYRETVQFPFGFGSSYTSFGWSDFSLQRRGNDRLIASLTVANMGGCGGKDVVELFVSAPKSGRLEKPEKVLIGFAKTRLLAQGETQRISTELRLRDAASYDSQNECFVLEAGDYIVEAGLNAHTPVCQAALSLEHLIEYRTDDVTGVPIRNRLSRIEGSFKRLSRSDPEGTMPVPASGKELEAPQGILDFTSKEAPLVGGEMPLIGVNNSLKLNDLAGRAPDDPLWQTFVEQFTLDELADLVIWGCYQTLDIPRLGIPETICADGPMGVHDGDLFGTTFPSEFLLACSWNTDLAARLGVALANEARIFGISMLYGPAMNCHRSPIGGRCFEYYCEDPLLSGKMAAAEVRAAQENGLVTMIKHFAINEEDKHRGNGHVWVSEQAAREIYLRPFEMAVKQGGAHGVLSAINCIGETWCGESRELLTDILRTEWGFQGCCITDSASVHHMRPDTGVPAGSDLWLVLGLDRYDERNLKKQLKKDPAGMARALQRACRNICWTVLQSNARERL</sequence>
<dbReference type="SUPFAM" id="SSF52279">
    <property type="entry name" value="Beta-D-glucan exohydrolase, C-terminal domain"/>
    <property type="match status" value="1"/>
</dbReference>
<dbReference type="Pfam" id="PF01915">
    <property type="entry name" value="Glyco_hydro_3_C"/>
    <property type="match status" value="1"/>
</dbReference>
<comment type="similarity">
    <text evidence="1">Belongs to the glycosyl hydrolase 3 family.</text>
</comment>
<evidence type="ECO:0000256" key="1">
    <source>
        <dbReference type="ARBA" id="ARBA00005336"/>
    </source>
</evidence>
<dbReference type="SMART" id="SM01217">
    <property type="entry name" value="Fn3_like"/>
    <property type="match status" value="1"/>
</dbReference>
<dbReference type="InterPro" id="IPR036962">
    <property type="entry name" value="Glyco_hydro_3_N_sf"/>
</dbReference>
<dbReference type="Gene3D" id="2.60.40.10">
    <property type="entry name" value="Immunoglobulins"/>
    <property type="match status" value="1"/>
</dbReference>
<dbReference type="InterPro" id="IPR013783">
    <property type="entry name" value="Ig-like_fold"/>
</dbReference>
<dbReference type="InterPro" id="IPR002772">
    <property type="entry name" value="Glyco_hydro_3_C"/>
</dbReference>
<organism evidence="4">
    <name type="scientific">bioreactor metagenome</name>
    <dbReference type="NCBI Taxonomy" id="1076179"/>
    <lineage>
        <taxon>unclassified sequences</taxon>
        <taxon>metagenomes</taxon>
        <taxon>ecological metagenomes</taxon>
    </lineage>
</organism>
<dbReference type="InterPro" id="IPR001764">
    <property type="entry name" value="Glyco_hydro_3_N"/>
</dbReference>
<dbReference type="Gene3D" id="3.20.20.300">
    <property type="entry name" value="Glycoside hydrolase, family 3, N-terminal domain"/>
    <property type="match status" value="1"/>
</dbReference>
<evidence type="ECO:0000256" key="2">
    <source>
        <dbReference type="ARBA" id="ARBA00022801"/>
    </source>
</evidence>
<dbReference type="PANTHER" id="PTHR42715:SF10">
    <property type="entry name" value="BETA-GLUCOSIDASE"/>
    <property type="match status" value="1"/>
</dbReference>
<keyword evidence="2" id="KW-0378">Hydrolase</keyword>
<dbReference type="EMBL" id="VSSQ01001121">
    <property type="protein sequence ID" value="MPM05322.1"/>
    <property type="molecule type" value="Genomic_DNA"/>
</dbReference>
<dbReference type="PANTHER" id="PTHR42715">
    <property type="entry name" value="BETA-GLUCOSIDASE"/>
    <property type="match status" value="1"/>
</dbReference>
<dbReference type="Pfam" id="PF14310">
    <property type="entry name" value="Fn3-like"/>
    <property type="match status" value="1"/>
</dbReference>